<dbReference type="PANTHER" id="PTHR11012:SF54">
    <property type="entry name" value="CHK KINASE-LIKE DOMAIN-CONTAINING PROTEIN"/>
    <property type="match status" value="1"/>
</dbReference>
<feature type="domain" description="CHK kinase-like" evidence="1">
    <location>
        <begin position="132"/>
        <end position="332"/>
    </location>
</feature>
<dbReference type="SUPFAM" id="SSF56112">
    <property type="entry name" value="Protein kinase-like (PK-like)"/>
    <property type="match status" value="1"/>
</dbReference>
<dbReference type="Proteomes" id="UP001353858">
    <property type="component" value="Unassembled WGS sequence"/>
</dbReference>
<evidence type="ECO:0000313" key="2">
    <source>
        <dbReference type="EMBL" id="KAK4884217.1"/>
    </source>
</evidence>
<name>A0AAN7PEY9_9COLE</name>
<dbReference type="InterPro" id="IPR004119">
    <property type="entry name" value="EcKL"/>
</dbReference>
<dbReference type="InterPro" id="IPR011009">
    <property type="entry name" value="Kinase-like_dom_sf"/>
</dbReference>
<proteinExistence type="predicted"/>
<dbReference type="EMBL" id="JARPUR010000001">
    <property type="protein sequence ID" value="KAK4884217.1"/>
    <property type="molecule type" value="Genomic_DNA"/>
</dbReference>
<dbReference type="InterPro" id="IPR015897">
    <property type="entry name" value="CHK_kinase-like"/>
</dbReference>
<dbReference type="PANTHER" id="PTHR11012">
    <property type="entry name" value="PROTEIN KINASE-LIKE DOMAIN-CONTAINING"/>
    <property type="match status" value="1"/>
</dbReference>
<dbReference type="Gene3D" id="3.90.1200.10">
    <property type="match status" value="1"/>
</dbReference>
<comment type="caution">
    <text evidence="2">The sequence shown here is derived from an EMBL/GenBank/DDBJ whole genome shotgun (WGS) entry which is preliminary data.</text>
</comment>
<dbReference type="SMART" id="SM00587">
    <property type="entry name" value="CHK"/>
    <property type="match status" value="1"/>
</dbReference>
<gene>
    <name evidence="2" type="ORF">RN001_000488</name>
</gene>
<accession>A0AAN7PEY9</accession>
<organism evidence="2 3">
    <name type="scientific">Aquatica leii</name>
    <dbReference type="NCBI Taxonomy" id="1421715"/>
    <lineage>
        <taxon>Eukaryota</taxon>
        <taxon>Metazoa</taxon>
        <taxon>Ecdysozoa</taxon>
        <taxon>Arthropoda</taxon>
        <taxon>Hexapoda</taxon>
        <taxon>Insecta</taxon>
        <taxon>Pterygota</taxon>
        <taxon>Neoptera</taxon>
        <taxon>Endopterygota</taxon>
        <taxon>Coleoptera</taxon>
        <taxon>Polyphaga</taxon>
        <taxon>Elateriformia</taxon>
        <taxon>Elateroidea</taxon>
        <taxon>Lampyridae</taxon>
        <taxon>Luciolinae</taxon>
        <taxon>Aquatica</taxon>
    </lineage>
</organism>
<evidence type="ECO:0000313" key="3">
    <source>
        <dbReference type="Proteomes" id="UP001353858"/>
    </source>
</evidence>
<dbReference type="AlphaFoldDB" id="A0AAN7PEY9"/>
<protein>
    <recommendedName>
        <fullName evidence="1">CHK kinase-like domain-containing protein</fullName>
    </recommendedName>
</protein>
<keyword evidence="3" id="KW-1185">Reference proteome</keyword>
<reference evidence="3" key="1">
    <citation type="submission" date="2023-01" db="EMBL/GenBank/DDBJ databases">
        <title>Key to firefly adult light organ development and bioluminescence: homeobox transcription factors regulate luciferase expression and transportation to peroxisome.</title>
        <authorList>
            <person name="Fu X."/>
        </authorList>
    </citation>
    <scope>NUCLEOTIDE SEQUENCE [LARGE SCALE GENOMIC DNA]</scope>
</reference>
<evidence type="ECO:0000259" key="1">
    <source>
        <dbReference type="SMART" id="SM00587"/>
    </source>
</evidence>
<sequence>MTSPQKQVLGTETIKSLEKILKEHNVEKYSMKLSEGSEKGQNFTSIVVQVDVDGYDNENNKVHKSFIVKTGPFNEEVRREVKIQDYFIREIYIYTKLFREFDLLQKEKCITNVFKSYPECYTFTLQSSEESIVLQNLKLSGYKHWNRKTPIDANHAFLIMKEYGRLHALSYAIRDQKFSTVFENIIENTKPTWFDYLSDGNTRGLCNDCLDQALKTLDPVKDILAYNKFKNFTENMYEIIAKCVNVSGSDEYGVVGHVDCSLSNQMFQYEDVNSPNEPTNISLLDWQSSSLCSPVIDLSIIILSSTDKNLRIEHYNDMIQEYYDSLCAMLQELGTNGKQMLPFTVLEQHLKKYSIVGLFISAILIFVQSMKYEDIPDTMEDTTLNFQLHNVEEYNVRMRDVILDFDKYCYNFNFD</sequence>
<dbReference type="Pfam" id="PF02958">
    <property type="entry name" value="EcKL"/>
    <property type="match status" value="1"/>
</dbReference>